<comment type="caution">
    <text evidence="1">The sequence shown here is derived from an EMBL/GenBank/DDBJ whole genome shotgun (WGS) entry which is preliminary data.</text>
</comment>
<gene>
    <name evidence="1" type="ORF">I5L79_07890</name>
</gene>
<keyword evidence="2" id="KW-1185">Reference proteome</keyword>
<reference evidence="1 2" key="1">
    <citation type="submission" date="2020-11" db="EMBL/GenBank/DDBJ databases">
        <title>Hymenobacter sp.</title>
        <authorList>
            <person name="Kim M.K."/>
        </authorList>
    </citation>
    <scope>NUCLEOTIDE SEQUENCE [LARGE SCALE GENOMIC DNA]</scope>
    <source>
        <strain evidence="1 2">BT594</strain>
    </source>
</reference>
<accession>A0ABS0L016</accession>
<evidence type="ECO:0000313" key="1">
    <source>
        <dbReference type="EMBL" id="MBG8553463.1"/>
    </source>
</evidence>
<dbReference type="RefSeq" id="WP_196954472.1">
    <property type="nucleotide sequence ID" value="NZ_JADWYK010000003.1"/>
</dbReference>
<sequence length="350" mass="40205">MRPEPKVNEVPLVYPTDSSVPTVKQLRALKEQLSVEVWLYLLCAEEVALPVNESLVQHELRSHQYRVLILIGQDLGDDLLASPKLPLRFQWVQYQLLHASEEQIPSVYYEQSARALVAEAKRLQTDNQIWLELSPELQADYLYIKRPPIAAIPLAPRIIFSGGLKHPGLGKWLVQELIQRPLPEIEPYLTLTWVFVAPDLRRSLWDHRRTFTRQDITYLLDLLDGDWSYLTTGGRPQLARAHTWFARHQYTLLEAPAVASQGLTAQQVALISIYRGEKITSRKAEQLAQQTPGTSGKKIYNKYRQLELDIDRLNTEGKKRSFLIKDIEAVLLHLTGPAKKHAEDELFKLK</sequence>
<dbReference type="Proteomes" id="UP000601099">
    <property type="component" value="Unassembled WGS sequence"/>
</dbReference>
<proteinExistence type="predicted"/>
<protein>
    <submittedName>
        <fullName evidence="1">Uncharacterized protein</fullName>
    </submittedName>
</protein>
<name>A0ABS0L016_9BACT</name>
<organism evidence="1 2">
    <name type="scientific">Hymenobacter guriensis</name>
    <dbReference type="NCBI Taxonomy" id="2793065"/>
    <lineage>
        <taxon>Bacteria</taxon>
        <taxon>Pseudomonadati</taxon>
        <taxon>Bacteroidota</taxon>
        <taxon>Cytophagia</taxon>
        <taxon>Cytophagales</taxon>
        <taxon>Hymenobacteraceae</taxon>
        <taxon>Hymenobacter</taxon>
    </lineage>
</organism>
<evidence type="ECO:0000313" key="2">
    <source>
        <dbReference type="Proteomes" id="UP000601099"/>
    </source>
</evidence>
<dbReference type="EMBL" id="JADWYK010000003">
    <property type="protein sequence ID" value="MBG8553463.1"/>
    <property type="molecule type" value="Genomic_DNA"/>
</dbReference>